<accession>K0R695</accession>
<name>K0R695_THAOC</name>
<protein>
    <submittedName>
        <fullName evidence="1">Uncharacterized protein</fullName>
    </submittedName>
</protein>
<sequence>SGDSSTILSQGVWDELEEEKSTRNRFGPNSSQDQFAVGFTMTKFEFNPSTPMIIEDVDMWCTESEHVTLPAITSDRAYGLCTSGSPGASASSDTSLAYTAVSIAHLNGALPVMTGSDTDGGVYQFGGFQGVCVFIASDQESVWGSSLASLGWIHRGNPAGFGFPDHQLALYCQYGADATAGIELPPFDDEGMHHGLCTFGNLEANLEANPSNSELTYERLKITSHDESMQMFGDSDSLMVSGFGSTPCETFYQSSHQNAPSGAHTTLAISIAPADTNRHNSAICVMSVDKGGVVVDSWRKILGADGFIKMDSVIDELKIERNTGDTHTLTMHCKYNAASATLPALPAGDLELGLCVFGYGIFAAAATIGDTSFNAIPSSELTDPQLMYADDQDWELKGFDNTPCDNGGIFLQAPTAATVADELVSVTVNNLPLHDLYADPAGDSPLLAECQGDCDSDEQCMEGLECYFRTDSSPVPGLLVIRGWVCFVRGELEPVPGCEGSGISGHNYCYLPDIPFDDKGGEPSSSSLPLDRCQGDCDNDSECDGDLKCFDRDGDTPVPGCTDSGDGVSGHDYCYLPSMLGPQLENLGGTPSADELPLAICQGDCDNDR</sequence>
<dbReference type="OrthoDB" id="46933at2759"/>
<dbReference type="EMBL" id="AGNL01045991">
    <property type="protein sequence ID" value="EJK48320.1"/>
    <property type="molecule type" value="Genomic_DNA"/>
</dbReference>
<reference evidence="1 2" key="1">
    <citation type="journal article" date="2012" name="Genome Biol.">
        <title>Genome and low-iron response of an oceanic diatom adapted to chronic iron limitation.</title>
        <authorList>
            <person name="Lommer M."/>
            <person name="Specht M."/>
            <person name="Roy A.S."/>
            <person name="Kraemer L."/>
            <person name="Andreson R."/>
            <person name="Gutowska M.A."/>
            <person name="Wolf J."/>
            <person name="Bergner S.V."/>
            <person name="Schilhabel M.B."/>
            <person name="Klostermeier U.C."/>
            <person name="Beiko R.G."/>
            <person name="Rosenstiel P."/>
            <person name="Hippler M."/>
            <person name="Laroche J."/>
        </authorList>
    </citation>
    <scope>NUCLEOTIDE SEQUENCE [LARGE SCALE GENOMIC DNA]</scope>
    <source>
        <strain evidence="1 2">CCMP1005</strain>
    </source>
</reference>
<evidence type="ECO:0000313" key="1">
    <source>
        <dbReference type="EMBL" id="EJK48320.1"/>
    </source>
</evidence>
<keyword evidence="2" id="KW-1185">Reference proteome</keyword>
<proteinExistence type="predicted"/>
<organism evidence="1 2">
    <name type="scientific">Thalassiosira oceanica</name>
    <name type="common">Marine diatom</name>
    <dbReference type="NCBI Taxonomy" id="159749"/>
    <lineage>
        <taxon>Eukaryota</taxon>
        <taxon>Sar</taxon>
        <taxon>Stramenopiles</taxon>
        <taxon>Ochrophyta</taxon>
        <taxon>Bacillariophyta</taxon>
        <taxon>Coscinodiscophyceae</taxon>
        <taxon>Thalassiosirophycidae</taxon>
        <taxon>Thalassiosirales</taxon>
        <taxon>Thalassiosiraceae</taxon>
        <taxon>Thalassiosira</taxon>
    </lineage>
</organism>
<dbReference type="AlphaFoldDB" id="K0R695"/>
<gene>
    <name evidence="1" type="ORF">THAOC_32895</name>
</gene>
<comment type="caution">
    <text evidence="1">The sequence shown here is derived from an EMBL/GenBank/DDBJ whole genome shotgun (WGS) entry which is preliminary data.</text>
</comment>
<dbReference type="Proteomes" id="UP000266841">
    <property type="component" value="Unassembled WGS sequence"/>
</dbReference>
<feature type="non-terminal residue" evidence="1">
    <location>
        <position position="1"/>
    </location>
</feature>
<evidence type="ECO:0000313" key="2">
    <source>
        <dbReference type="Proteomes" id="UP000266841"/>
    </source>
</evidence>